<dbReference type="SFLD" id="SFLDG00179">
    <property type="entry name" value="mandelate_racemase"/>
    <property type="match status" value="1"/>
</dbReference>
<dbReference type="Pfam" id="PF13378">
    <property type="entry name" value="MR_MLE_C"/>
    <property type="match status" value="1"/>
</dbReference>
<dbReference type="CDD" id="cd03316">
    <property type="entry name" value="MR_like"/>
    <property type="match status" value="1"/>
</dbReference>
<dbReference type="SMART" id="SM00922">
    <property type="entry name" value="MR_MLE"/>
    <property type="match status" value="1"/>
</dbReference>
<feature type="domain" description="Mandelate racemase/muconate lactonizing enzyme C-terminal" evidence="4">
    <location>
        <begin position="130"/>
        <end position="235"/>
    </location>
</feature>
<dbReference type="SUPFAM" id="SSF54826">
    <property type="entry name" value="Enolase N-terminal domain-like"/>
    <property type="match status" value="1"/>
</dbReference>
<dbReference type="Gene3D" id="3.20.20.120">
    <property type="entry name" value="Enolase-like C-terminal domain"/>
    <property type="match status" value="1"/>
</dbReference>
<dbReference type="EMBL" id="JASVWF010000002">
    <property type="protein sequence ID" value="MDL5156709.1"/>
    <property type="molecule type" value="Genomic_DNA"/>
</dbReference>
<keyword evidence="3" id="KW-0460">Magnesium</keyword>
<reference evidence="5 6" key="1">
    <citation type="submission" date="2023-06" db="EMBL/GenBank/DDBJ databases">
        <title>Actinomycetospora Odt1-22.</title>
        <authorList>
            <person name="Supong K."/>
        </authorList>
    </citation>
    <scope>NUCLEOTIDE SEQUENCE [LARGE SCALE GENOMIC DNA]</scope>
    <source>
        <strain evidence="5 6">Odt1-22</strain>
    </source>
</reference>
<dbReference type="PANTHER" id="PTHR13794:SF58">
    <property type="entry name" value="MITOCHONDRIAL ENOLASE SUPERFAMILY MEMBER 1"/>
    <property type="match status" value="1"/>
</dbReference>
<name>A0ABT7M7Q2_9PSEU</name>
<organism evidence="5 6">
    <name type="scientific">Actinomycetospora termitidis</name>
    <dbReference type="NCBI Taxonomy" id="3053470"/>
    <lineage>
        <taxon>Bacteria</taxon>
        <taxon>Bacillati</taxon>
        <taxon>Actinomycetota</taxon>
        <taxon>Actinomycetes</taxon>
        <taxon>Pseudonocardiales</taxon>
        <taxon>Pseudonocardiaceae</taxon>
        <taxon>Actinomycetospora</taxon>
    </lineage>
</organism>
<keyword evidence="2" id="KW-0479">Metal-binding</keyword>
<evidence type="ECO:0000256" key="1">
    <source>
        <dbReference type="ARBA" id="ARBA00001946"/>
    </source>
</evidence>
<dbReference type="InterPro" id="IPR029065">
    <property type="entry name" value="Enolase_C-like"/>
</dbReference>
<dbReference type="RefSeq" id="WP_286053046.1">
    <property type="nucleotide sequence ID" value="NZ_JASVWF010000002.1"/>
</dbReference>
<comment type="cofactor">
    <cofactor evidence="1">
        <name>Mg(2+)</name>
        <dbReference type="ChEBI" id="CHEBI:18420"/>
    </cofactor>
</comment>
<evidence type="ECO:0000256" key="2">
    <source>
        <dbReference type="ARBA" id="ARBA00022723"/>
    </source>
</evidence>
<dbReference type="SFLD" id="SFLDS00001">
    <property type="entry name" value="Enolase"/>
    <property type="match status" value="1"/>
</dbReference>
<sequence length="366" mass="39643">MKITDIRVTEHTLELDPPMHAAWDPDPRHAFAATLVEVHTDAGIIGVGSGDTMAGFAPHVPHFLGTDPLALETQVRRIESVAFHGGRFWPLEAALWDVVGQVAGLPVSVLLGGVADRLPVYASWCSVQRPERRADDALELVAAGFRAVKVRVDPRDPEPGVASVAAVREAVGDRLDVLVDLNQAWRMAGDVRPAVELVDVRRLVRRLAEFEPGWIEEPLPYDDVAGHRLLRAENPGLRIASGEMCDDAAQLAPLTEELDVVQTDVVLSLGITRTRHLAEVMRARHRRFTPHTWSNGLGLLANLHVAAGVGAGPYLEFPYDPAGGWTPERRDFLLAEPLRPAADGTLAVPQAPGLGAVLHPSLGSDR</sequence>
<dbReference type="PANTHER" id="PTHR13794">
    <property type="entry name" value="ENOLASE SUPERFAMILY, MANDELATE RACEMASE"/>
    <property type="match status" value="1"/>
</dbReference>
<keyword evidence="6" id="KW-1185">Reference proteome</keyword>
<dbReference type="InterPro" id="IPR029017">
    <property type="entry name" value="Enolase-like_N"/>
</dbReference>
<evidence type="ECO:0000313" key="6">
    <source>
        <dbReference type="Proteomes" id="UP001231924"/>
    </source>
</evidence>
<evidence type="ECO:0000313" key="5">
    <source>
        <dbReference type="EMBL" id="MDL5156709.1"/>
    </source>
</evidence>
<comment type="caution">
    <text evidence="5">The sequence shown here is derived from an EMBL/GenBank/DDBJ whole genome shotgun (WGS) entry which is preliminary data.</text>
</comment>
<dbReference type="InterPro" id="IPR046945">
    <property type="entry name" value="RHMD-like"/>
</dbReference>
<gene>
    <name evidence="5" type="ORF">QRT03_12135</name>
</gene>
<protein>
    <submittedName>
        <fullName evidence="5">Mandelate racemase/muconate lactonizing enzyme family protein</fullName>
    </submittedName>
</protein>
<dbReference type="InterPro" id="IPR036849">
    <property type="entry name" value="Enolase-like_C_sf"/>
</dbReference>
<evidence type="ECO:0000256" key="3">
    <source>
        <dbReference type="ARBA" id="ARBA00022842"/>
    </source>
</evidence>
<dbReference type="InterPro" id="IPR013342">
    <property type="entry name" value="Mandelate_racemase_C"/>
</dbReference>
<dbReference type="SUPFAM" id="SSF51604">
    <property type="entry name" value="Enolase C-terminal domain-like"/>
    <property type="match status" value="1"/>
</dbReference>
<accession>A0ABT7M7Q2</accession>
<proteinExistence type="predicted"/>
<dbReference type="Proteomes" id="UP001231924">
    <property type="component" value="Unassembled WGS sequence"/>
</dbReference>
<dbReference type="Gene3D" id="3.30.390.10">
    <property type="entry name" value="Enolase-like, N-terminal domain"/>
    <property type="match status" value="1"/>
</dbReference>
<evidence type="ECO:0000259" key="4">
    <source>
        <dbReference type="SMART" id="SM00922"/>
    </source>
</evidence>